<name>A0ACC0W4Y1_9STRA</name>
<accession>A0ACC0W4Y1</accession>
<dbReference type="Proteomes" id="UP001163321">
    <property type="component" value="Chromosome 4"/>
</dbReference>
<reference evidence="1 2" key="1">
    <citation type="journal article" date="2022" name="bioRxiv">
        <title>The genome of the oomycete Peronosclerospora sorghi, a cosmopolitan pathogen of maize and sorghum, is inflated with dispersed pseudogenes.</title>
        <authorList>
            <person name="Fletcher K."/>
            <person name="Martin F."/>
            <person name="Isakeit T."/>
            <person name="Cavanaugh K."/>
            <person name="Magill C."/>
            <person name="Michelmore R."/>
        </authorList>
    </citation>
    <scope>NUCLEOTIDE SEQUENCE [LARGE SCALE GENOMIC DNA]</scope>
    <source>
        <strain evidence="1">P6</strain>
    </source>
</reference>
<evidence type="ECO:0000313" key="1">
    <source>
        <dbReference type="EMBL" id="KAI9913159.1"/>
    </source>
</evidence>
<proteinExistence type="predicted"/>
<organism evidence="1 2">
    <name type="scientific">Peronosclerospora sorghi</name>
    <dbReference type="NCBI Taxonomy" id="230839"/>
    <lineage>
        <taxon>Eukaryota</taxon>
        <taxon>Sar</taxon>
        <taxon>Stramenopiles</taxon>
        <taxon>Oomycota</taxon>
        <taxon>Peronosporomycetes</taxon>
        <taxon>Peronosporales</taxon>
        <taxon>Peronosporaceae</taxon>
        <taxon>Peronosclerospora</taxon>
    </lineage>
</organism>
<evidence type="ECO:0000313" key="2">
    <source>
        <dbReference type="Proteomes" id="UP001163321"/>
    </source>
</evidence>
<keyword evidence="2" id="KW-1185">Reference proteome</keyword>
<dbReference type="EMBL" id="CM047583">
    <property type="protein sequence ID" value="KAI9913159.1"/>
    <property type="molecule type" value="Genomic_DNA"/>
</dbReference>
<comment type="caution">
    <text evidence="1">The sequence shown here is derived from an EMBL/GenBank/DDBJ whole genome shotgun (WGS) entry which is preliminary data.</text>
</comment>
<sequence length="94" mass="10004">MPNTHVRTSIKNGCSPHCNRAGRMQSKYAYTNSLAYLGRVSPHRFAENSNASLNLMRDSSELFTSPSAFTKTGIATSGCTSASAASPCTAARKT</sequence>
<gene>
    <name evidence="1" type="ORF">PsorP6_005746</name>
</gene>
<protein>
    <submittedName>
        <fullName evidence="1">Uncharacterized protein</fullName>
    </submittedName>
</protein>